<dbReference type="AlphaFoldDB" id="A0A1T4TJ70"/>
<feature type="domain" description="HTH tetR-type" evidence="4">
    <location>
        <begin position="11"/>
        <end position="71"/>
    </location>
</feature>
<dbReference type="SUPFAM" id="SSF46689">
    <property type="entry name" value="Homeodomain-like"/>
    <property type="match status" value="1"/>
</dbReference>
<evidence type="ECO:0000256" key="3">
    <source>
        <dbReference type="SAM" id="MobiDB-lite"/>
    </source>
</evidence>
<dbReference type="SUPFAM" id="SSF48498">
    <property type="entry name" value="Tetracyclin repressor-like, C-terminal domain"/>
    <property type="match status" value="1"/>
</dbReference>
<dbReference type="GO" id="GO:0003677">
    <property type="term" value="F:DNA binding"/>
    <property type="evidence" value="ECO:0007669"/>
    <property type="project" value="UniProtKB-UniRule"/>
</dbReference>
<evidence type="ECO:0000256" key="1">
    <source>
        <dbReference type="ARBA" id="ARBA00023125"/>
    </source>
</evidence>
<dbReference type="InterPro" id="IPR036271">
    <property type="entry name" value="Tet_transcr_reg_TetR-rel_C_sf"/>
</dbReference>
<dbReference type="OrthoDB" id="2356263at2"/>
<dbReference type="InterPro" id="IPR001647">
    <property type="entry name" value="HTH_TetR"/>
</dbReference>
<reference evidence="6" key="1">
    <citation type="submission" date="2017-02" db="EMBL/GenBank/DDBJ databases">
        <authorList>
            <person name="Varghese N."/>
            <person name="Submissions S."/>
        </authorList>
    </citation>
    <scope>NUCLEOTIDE SEQUENCE [LARGE SCALE GENOMIC DNA]</scope>
    <source>
        <strain evidence="6">ATCC 27094</strain>
    </source>
</reference>
<proteinExistence type="predicted"/>
<dbReference type="InterPro" id="IPR009057">
    <property type="entry name" value="Homeodomain-like_sf"/>
</dbReference>
<dbReference type="Pfam" id="PF17920">
    <property type="entry name" value="TetR_C_16"/>
    <property type="match status" value="1"/>
</dbReference>
<protein>
    <submittedName>
        <fullName evidence="5">Transcriptional regulator, TetR family</fullName>
    </submittedName>
</protein>
<evidence type="ECO:0000313" key="5">
    <source>
        <dbReference type="EMBL" id="SKA40497.1"/>
    </source>
</evidence>
<evidence type="ECO:0000313" key="6">
    <source>
        <dbReference type="Proteomes" id="UP000190092"/>
    </source>
</evidence>
<feature type="DNA-binding region" description="H-T-H motif" evidence="2">
    <location>
        <begin position="34"/>
        <end position="53"/>
    </location>
</feature>
<feature type="region of interest" description="Disordered" evidence="3">
    <location>
        <begin position="200"/>
        <end position="220"/>
    </location>
</feature>
<dbReference type="PROSITE" id="PS50977">
    <property type="entry name" value="HTH_TETR_2"/>
    <property type="match status" value="1"/>
</dbReference>
<name>A0A1T4TJ70_9HYPH</name>
<dbReference type="Proteomes" id="UP000190092">
    <property type="component" value="Unassembled WGS sequence"/>
</dbReference>
<gene>
    <name evidence="5" type="ORF">SAMN02745126_06367</name>
</gene>
<organism evidence="5 6">
    <name type="scientific">Enhydrobacter aerosaccus</name>
    <dbReference type="NCBI Taxonomy" id="225324"/>
    <lineage>
        <taxon>Bacteria</taxon>
        <taxon>Pseudomonadati</taxon>
        <taxon>Pseudomonadota</taxon>
        <taxon>Alphaproteobacteria</taxon>
        <taxon>Hyphomicrobiales</taxon>
        <taxon>Enhydrobacter</taxon>
    </lineage>
</organism>
<dbReference type="Gene3D" id="1.10.357.10">
    <property type="entry name" value="Tetracycline Repressor, domain 2"/>
    <property type="match status" value="1"/>
</dbReference>
<keyword evidence="1 2" id="KW-0238">DNA-binding</keyword>
<evidence type="ECO:0000259" key="4">
    <source>
        <dbReference type="PROSITE" id="PS50977"/>
    </source>
</evidence>
<keyword evidence="6" id="KW-1185">Reference proteome</keyword>
<sequence length="220" mass="24794">MTGSKPSKSTLPAKVRIIEAAAARFSRYSYEETGLRDIAADAKVDVAYVHRCFGSKERLFAQALAAVSSQEQMVSSSRDFMAQAFTEEFFRKRRRGDGDAHPLSIFIRSLTSAEARRVLRKSLAEDYVRPLSERLEDSTSLRAALILAFLAGVGIFRDALEVDAFQEPRGGRFERLFHDIITRIIEMDVAPPKGRELVGSRISGVQKRRRPRRRADLDSE</sequence>
<dbReference type="STRING" id="225324.SAMN02745126_06367"/>
<dbReference type="EMBL" id="FUWJ01000019">
    <property type="protein sequence ID" value="SKA40497.1"/>
    <property type="molecule type" value="Genomic_DNA"/>
</dbReference>
<accession>A0A1T4TJ70</accession>
<dbReference type="RefSeq" id="WP_085938101.1">
    <property type="nucleotide sequence ID" value="NZ_FUWJ01000019.1"/>
</dbReference>
<dbReference type="Pfam" id="PF00440">
    <property type="entry name" value="TetR_N"/>
    <property type="match status" value="1"/>
</dbReference>
<dbReference type="InterPro" id="IPR041678">
    <property type="entry name" value="TetR_C_16"/>
</dbReference>
<evidence type="ECO:0000256" key="2">
    <source>
        <dbReference type="PROSITE-ProRule" id="PRU00335"/>
    </source>
</evidence>